<dbReference type="CDD" id="cd07814">
    <property type="entry name" value="SRPBCC_CalC_Aha1-like"/>
    <property type="match status" value="1"/>
</dbReference>
<feature type="chain" id="PRO_5046929273" evidence="1">
    <location>
        <begin position="20"/>
        <end position="175"/>
    </location>
</feature>
<dbReference type="EMBL" id="BSOO01000013">
    <property type="protein sequence ID" value="GLR47778.1"/>
    <property type="molecule type" value="Genomic_DNA"/>
</dbReference>
<keyword evidence="3" id="KW-1185">Reference proteome</keyword>
<keyword evidence="1" id="KW-0732">Signal</keyword>
<dbReference type="Gene3D" id="3.30.530.20">
    <property type="match status" value="1"/>
</dbReference>
<evidence type="ECO:0000256" key="1">
    <source>
        <dbReference type="SAM" id="SignalP"/>
    </source>
</evidence>
<organism evidence="2 3">
    <name type="scientific">Sphingomonas astaxanthinifaciens DSM 22298</name>
    <dbReference type="NCBI Taxonomy" id="1123267"/>
    <lineage>
        <taxon>Bacteria</taxon>
        <taxon>Pseudomonadati</taxon>
        <taxon>Pseudomonadota</taxon>
        <taxon>Alphaproteobacteria</taxon>
        <taxon>Sphingomonadales</taxon>
        <taxon>Sphingomonadaceae</taxon>
        <taxon>Sphingomonas</taxon>
    </lineage>
</organism>
<dbReference type="InterPro" id="IPR023393">
    <property type="entry name" value="START-like_dom_sf"/>
</dbReference>
<dbReference type="SUPFAM" id="SSF55961">
    <property type="entry name" value="Bet v1-like"/>
    <property type="match status" value="1"/>
</dbReference>
<dbReference type="RefSeq" id="WP_029941084.1">
    <property type="nucleotide sequence ID" value="NZ_BSOO01000013.1"/>
</dbReference>
<reference evidence="3" key="1">
    <citation type="journal article" date="2019" name="Int. J. Syst. Evol. Microbiol.">
        <title>The Global Catalogue of Microorganisms (GCM) 10K type strain sequencing project: providing services to taxonomists for standard genome sequencing and annotation.</title>
        <authorList>
            <consortium name="The Broad Institute Genomics Platform"/>
            <consortium name="The Broad Institute Genome Sequencing Center for Infectious Disease"/>
            <person name="Wu L."/>
            <person name="Ma J."/>
        </authorList>
    </citation>
    <scope>NUCLEOTIDE SEQUENCE [LARGE SCALE GENOMIC DNA]</scope>
    <source>
        <strain evidence="3">NBRC 102146</strain>
    </source>
</reference>
<comment type="caution">
    <text evidence="2">The sequence shown here is derived from an EMBL/GenBank/DDBJ whole genome shotgun (WGS) entry which is preliminary data.</text>
</comment>
<accession>A0ABQ5ZA79</accession>
<gene>
    <name evidence="2" type="ORF">GCM10007925_14910</name>
</gene>
<feature type="signal peptide" evidence="1">
    <location>
        <begin position="1"/>
        <end position="19"/>
    </location>
</feature>
<protein>
    <submittedName>
        <fullName evidence="2">ATPase</fullName>
    </submittedName>
</protein>
<proteinExistence type="predicted"/>
<sequence>MRQLAIGLAVMAAASPALAEVKSAGSNGFEVEQRAEVAVPPAILYRAFADLPGWWSDAHTYSGKAANLSLDLRPGGCWCERLPRGGGVEHMRVAYVEPGKRVVLTGSLGPLLAEATTGVMQVAIDATPTGSVLVINYRAAGFFKGGAAKLAPAVDEVLGEQVKRIGPYAAGLARR</sequence>
<name>A0ABQ5ZA79_9SPHN</name>
<evidence type="ECO:0000313" key="3">
    <source>
        <dbReference type="Proteomes" id="UP001156703"/>
    </source>
</evidence>
<evidence type="ECO:0000313" key="2">
    <source>
        <dbReference type="EMBL" id="GLR47778.1"/>
    </source>
</evidence>
<dbReference type="Proteomes" id="UP001156703">
    <property type="component" value="Unassembled WGS sequence"/>
</dbReference>